<accession>A0A1A6HWD8</accession>
<name>A0A1A6HWD8_NEOLE</name>
<organism evidence="2 3">
    <name type="scientific">Neotoma lepida</name>
    <name type="common">Desert woodrat</name>
    <dbReference type="NCBI Taxonomy" id="56216"/>
    <lineage>
        <taxon>Eukaryota</taxon>
        <taxon>Metazoa</taxon>
        <taxon>Chordata</taxon>
        <taxon>Craniata</taxon>
        <taxon>Vertebrata</taxon>
        <taxon>Euteleostomi</taxon>
        <taxon>Mammalia</taxon>
        <taxon>Eutheria</taxon>
        <taxon>Euarchontoglires</taxon>
        <taxon>Glires</taxon>
        <taxon>Rodentia</taxon>
        <taxon>Myomorpha</taxon>
        <taxon>Muroidea</taxon>
        <taxon>Cricetidae</taxon>
        <taxon>Neotominae</taxon>
        <taxon>Neotoma</taxon>
    </lineage>
</organism>
<dbReference type="AlphaFoldDB" id="A0A1A6HWD8"/>
<feature type="non-terminal residue" evidence="2">
    <location>
        <position position="70"/>
    </location>
</feature>
<protein>
    <submittedName>
        <fullName evidence="2">Uncharacterized protein</fullName>
    </submittedName>
</protein>
<dbReference type="Proteomes" id="UP000092124">
    <property type="component" value="Unassembled WGS sequence"/>
</dbReference>
<dbReference type="EMBL" id="LZPO01008344">
    <property type="protein sequence ID" value="OBS82047.1"/>
    <property type="molecule type" value="Genomic_DNA"/>
</dbReference>
<feature type="region of interest" description="Disordered" evidence="1">
    <location>
        <begin position="51"/>
        <end position="70"/>
    </location>
</feature>
<gene>
    <name evidence="2" type="ORF">A6R68_23963</name>
</gene>
<sequence length="70" mass="7575">MVSFPVLLAISGWHFGYISFELFKDESPVMAENISALEKSGDDNFILKHTGPSTSPMTHAGMGKNGFLGI</sequence>
<proteinExistence type="predicted"/>
<dbReference type="InterPro" id="IPR029000">
    <property type="entry name" value="Cyclophilin-like_dom_sf"/>
</dbReference>
<evidence type="ECO:0000256" key="1">
    <source>
        <dbReference type="SAM" id="MobiDB-lite"/>
    </source>
</evidence>
<reference evidence="2 3" key="1">
    <citation type="submission" date="2016-06" db="EMBL/GenBank/DDBJ databases">
        <title>The Draft Genome Sequence and Annotation of the Desert Woodrat Neotoma lepida.</title>
        <authorList>
            <person name="Campbell M."/>
            <person name="Oakeson K.F."/>
            <person name="Yandell M."/>
            <person name="Halpert J.R."/>
            <person name="Dearing D."/>
        </authorList>
    </citation>
    <scope>NUCLEOTIDE SEQUENCE [LARGE SCALE GENOMIC DNA]</scope>
    <source>
        <strain evidence="2">417</strain>
        <tissue evidence="2">Liver</tissue>
    </source>
</reference>
<evidence type="ECO:0000313" key="3">
    <source>
        <dbReference type="Proteomes" id="UP000092124"/>
    </source>
</evidence>
<dbReference type="SUPFAM" id="SSF50891">
    <property type="entry name" value="Cyclophilin-like"/>
    <property type="match status" value="1"/>
</dbReference>
<evidence type="ECO:0000313" key="2">
    <source>
        <dbReference type="EMBL" id="OBS82047.1"/>
    </source>
</evidence>
<comment type="caution">
    <text evidence="2">The sequence shown here is derived from an EMBL/GenBank/DDBJ whole genome shotgun (WGS) entry which is preliminary data.</text>
</comment>
<keyword evidence="3" id="KW-1185">Reference proteome</keyword>